<proteinExistence type="inferred from homology"/>
<dbReference type="AlphaFoldDB" id="A0ABD3IWJ8"/>
<name>A0ABD3IWJ8_EUCGL</name>
<keyword evidence="6" id="KW-1185">Reference proteome</keyword>
<comment type="caution">
    <text evidence="5">The sequence shown here is derived from an EMBL/GenBank/DDBJ whole genome shotgun (WGS) entry which is preliminary data.</text>
</comment>
<feature type="compositionally biased region" description="Polar residues" evidence="4">
    <location>
        <begin position="220"/>
        <end position="231"/>
    </location>
</feature>
<dbReference type="GO" id="GO:0000184">
    <property type="term" value="P:nuclear-transcribed mRNA catabolic process, nonsense-mediated decay"/>
    <property type="evidence" value="ECO:0007669"/>
    <property type="project" value="UniProtKB-KW"/>
</dbReference>
<dbReference type="InterPro" id="IPR019354">
    <property type="entry name" value="SMG8-like"/>
</dbReference>
<evidence type="ECO:0000256" key="4">
    <source>
        <dbReference type="SAM" id="MobiDB-lite"/>
    </source>
</evidence>
<organism evidence="5 6">
    <name type="scientific">Eucalyptus globulus</name>
    <name type="common">Tasmanian blue gum</name>
    <dbReference type="NCBI Taxonomy" id="34317"/>
    <lineage>
        <taxon>Eukaryota</taxon>
        <taxon>Viridiplantae</taxon>
        <taxon>Streptophyta</taxon>
        <taxon>Embryophyta</taxon>
        <taxon>Tracheophyta</taxon>
        <taxon>Spermatophyta</taxon>
        <taxon>Magnoliopsida</taxon>
        <taxon>eudicotyledons</taxon>
        <taxon>Gunneridae</taxon>
        <taxon>Pentapetalae</taxon>
        <taxon>rosids</taxon>
        <taxon>malvids</taxon>
        <taxon>Myrtales</taxon>
        <taxon>Myrtaceae</taxon>
        <taxon>Myrtoideae</taxon>
        <taxon>Eucalypteae</taxon>
        <taxon>Eucalyptus</taxon>
    </lineage>
</organism>
<feature type="region of interest" description="Disordered" evidence="4">
    <location>
        <begin position="1"/>
        <end position="50"/>
    </location>
</feature>
<feature type="compositionally biased region" description="Low complexity" evidence="4">
    <location>
        <begin position="199"/>
        <end position="219"/>
    </location>
</feature>
<feature type="region of interest" description="Disordered" evidence="4">
    <location>
        <begin position="197"/>
        <end position="231"/>
    </location>
</feature>
<dbReference type="PANTHER" id="PTHR13091">
    <property type="entry name" value="AMPLIFIED IN BREAST CANCER 2-RELATED"/>
    <property type="match status" value="1"/>
</dbReference>
<evidence type="ECO:0000256" key="3">
    <source>
        <dbReference type="ARBA" id="ARBA00029509"/>
    </source>
</evidence>
<dbReference type="Pfam" id="PF10220">
    <property type="entry name" value="Smg8_Smg9"/>
    <property type="match status" value="4"/>
</dbReference>
<sequence>MATRHAPPVRVLTRPPLAPPPPPPSDPAPPPPTTPPPPPPPSSSSPPAPRRSVVVVGLIARSADFASQLLNSVLDLHAFGSGGADRVLRVGGGEAEEWLRCRRVSYYHDEERGVLYLQFCSTSCPAASPPSEVASGFDSFVEEREFGDLQGLLFMFSVCHIIIHLKEGSHFDTQTLKKFRILQAAKQALVPFVRSKTMPTLPSRPQSSSPSRHTSSSASIHNDSPGRSRNMNRNASAISLMSGLGSSTSLFPGQCTPVILFVFVDDYLEVAHASSHVEEASETSSVNVSANLSSSSRSALPTKAPGSVVVLARPISKSEGGFKKRLQSSLEAQIRFLIKKCRTLSGSETSHAGSRGGASSSAPLFLLDASRPVVLLDRTTIRRGESLKFATDLVEDVLKGKATSDSLLLESHGQSNNKEDIISIKEFIHRQSDVLRGRGGPVANTNGGSAAGVGMVAVAAAAAAASAASGKAVTAPELPSLESWLSSSEIVLHGILTGKRGCIDEIEVNKRKPRQRSINSPQVEGIALKGAEPIDVAVSWLERGKGLNMKFSTSWCQKALPSAREIYLKDLPACYSTSQHETHLAKALHAFRSMVKGPAVQHFLKMLKDECVSIWTSGRQLCDAVSLTGKPCVHQRHRVEEVDSLSADAKPHSSGYVFLHACPCGRSRQLRADPFDFKSANDVNCSSDCEKLLPALQLPKISNREPINASSWRLLRLGNSKYYDPSKGLLQSGFYPTEKYLLKWTIYLEKQKKMDDLPPKTIQLDETVRADTDLVSDFNASTDMKRNFNMKSYSGHVQHGIDNSGKTDDIFSDSKTISFGRGFPNFMIKRPFSEVVAGSTAADSAFPPLRQRKQPPLVTEKVIKQTNTAGSAPEQIHTYVDKKASNRFQGISDQLDSNRIGSDNFHVGNPFVRIGSNVIPVNTSAGEMISSKASLKNVPAYFGFEYECPHGHRFLLNRKYLDELGSLYSPQNDSDFSPSDVTSESSQLDENGGHNKVQLGSDGIASTRKKVRNMNKSKETLANGNLVHNQSTNLPGKRKEHYQTTSRLSRAPEFVEDLEKRLQSVSLDDGGCASSLLNRKLPIYMNCPHCKFLKKKDTSNVQFASTVSQLQRIFLVTPPFPVVLAIDPVVQFEASCLPLSIPDCGQKLQFNLGCQVILPMESFLVLRLPFIYGIQLEDQSLHPLKPFEHQPEKTAWIKECTTLMIVSKEGGPTEGDSALD</sequence>
<accession>A0ABD3IWJ8</accession>
<feature type="compositionally biased region" description="Polar residues" evidence="4">
    <location>
        <begin position="971"/>
        <end position="989"/>
    </location>
</feature>
<evidence type="ECO:0000256" key="2">
    <source>
        <dbReference type="ARBA" id="ARBA00023161"/>
    </source>
</evidence>
<dbReference type="PANTHER" id="PTHR13091:SF0">
    <property type="entry name" value="NONSENSE-MEDIATED MRNA DECAY FACTOR SMG8"/>
    <property type="match status" value="1"/>
</dbReference>
<feature type="region of interest" description="Disordered" evidence="4">
    <location>
        <begin position="971"/>
        <end position="1048"/>
    </location>
</feature>
<comment type="similarity">
    <text evidence="1">Belongs to the SMG8 family.</text>
</comment>
<evidence type="ECO:0000313" key="5">
    <source>
        <dbReference type="EMBL" id="KAL3718195.1"/>
    </source>
</evidence>
<protein>
    <recommendedName>
        <fullName evidence="3">Nonsense-mediated mRNA decay factor SMG8</fullName>
    </recommendedName>
</protein>
<feature type="compositionally biased region" description="Polar residues" evidence="4">
    <location>
        <begin position="1020"/>
        <end position="1034"/>
    </location>
</feature>
<feature type="compositionally biased region" description="Low complexity" evidence="4">
    <location>
        <begin position="1"/>
        <end position="15"/>
    </location>
</feature>
<feature type="compositionally biased region" description="Pro residues" evidence="4">
    <location>
        <begin position="16"/>
        <end position="49"/>
    </location>
</feature>
<evidence type="ECO:0000313" key="6">
    <source>
        <dbReference type="Proteomes" id="UP001634007"/>
    </source>
</evidence>
<dbReference type="EMBL" id="JBJKBG010000010">
    <property type="protein sequence ID" value="KAL3718195.1"/>
    <property type="molecule type" value="Genomic_DNA"/>
</dbReference>
<dbReference type="Proteomes" id="UP001634007">
    <property type="component" value="Unassembled WGS sequence"/>
</dbReference>
<evidence type="ECO:0000256" key="1">
    <source>
        <dbReference type="ARBA" id="ARBA00006443"/>
    </source>
</evidence>
<keyword evidence="2" id="KW-0866">Nonsense-mediated mRNA decay</keyword>
<reference evidence="5 6" key="1">
    <citation type="submission" date="2024-11" db="EMBL/GenBank/DDBJ databases">
        <title>Chromosome-level genome assembly of Eucalyptus globulus Labill. provides insights into its genome evolution.</title>
        <authorList>
            <person name="Li X."/>
        </authorList>
    </citation>
    <scope>NUCLEOTIDE SEQUENCE [LARGE SCALE GENOMIC DNA]</scope>
    <source>
        <strain evidence="5">CL2024</strain>
        <tissue evidence="5">Fresh tender leaves</tissue>
    </source>
</reference>
<gene>
    <name evidence="5" type="ORF">ACJRO7_003347</name>
</gene>